<dbReference type="InterPro" id="IPR029063">
    <property type="entry name" value="SAM-dependent_MTases_sf"/>
</dbReference>
<dbReference type="GO" id="GO:0032259">
    <property type="term" value="P:methylation"/>
    <property type="evidence" value="ECO:0007669"/>
    <property type="project" value="UniProtKB-KW"/>
</dbReference>
<dbReference type="Proteomes" id="UP000295727">
    <property type="component" value="Chromosome 2"/>
</dbReference>
<dbReference type="EMBL" id="CP038149">
    <property type="protein sequence ID" value="QBQ98983.1"/>
    <property type="molecule type" value="Genomic_DNA"/>
</dbReference>
<dbReference type="InterPro" id="IPR013216">
    <property type="entry name" value="Methyltransf_11"/>
</dbReference>
<keyword evidence="3" id="KW-0808">Transferase</keyword>
<reference evidence="3 4" key="1">
    <citation type="submission" date="2019-03" db="EMBL/GenBank/DDBJ databases">
        <title>Paraburkholderia sp. 7MH5, isolated from subtropical forest soil.</title>
        <authorList>
            <person name="Gao Z.-H."/>
            <person name="Qiu L.-H."/>
        </authorList>
    </citation>
    <scope>NUCLEOTIDE SEQUENCE [LARGE SCALE GENOMIC DNA]</scope>
    <source>
        <strain evidence="3 4">7MH5</strain>
    </source>
</reference>
<accession>A0A4P7CY68</accession>
<evidence type="ECO:0000313" key="4">
    <source>
        <dbReference type="Proteomes" id="UP000295727"/>
    </source>
</evidence>
<dbReference type="RefSeq" id="WP_134751296.1">
    <property type="nucleotide sequence ID" value="NZ_CP038149.1"/>
</dbReference>
<dbReference type="CDD" id="cd02440">
    <property type="entry name" value="AdoMet_MTases"/>
    <property type="match status" value="1"/>
</dbReference>
<protein>
    <submittedName>
        <fullName evidence="3">Class I SAM-dependent methyltransferase</fullName>
    </submittedName>
</protein>
<evidence type="ECO:0000313" key="3">
    <source>
        <dbReference type="EMBL" id="QBQ98983.1"/>
    </source>
</evidence>
<keyword evidence="3" id="KW-0489">Methyltransferase</keyword>
<dbReference type="AlphaFoldDB" id="A0A4P7CY68"/>
<organism evidence="3 4">
    <name type="scientific">Paraburkholderia pallida</name>
    <dbReference type="NCBI Taxonomy" id="2547399"/>
    <lineage>
        <taxon>Bacteria</taxon>
        <taxon>Pseudomonadati</taxon>
        <taxon>Pseudomonadota</taxon>
        <taxon>Betaproteobacteria</taxon>
        <taxon>Burkholderiales</taxon>
        <taxon>Burkholderiaceae</taxon>
        <taxon>Paraburkholderia</taxon>
    </lineage>
</organism>
<feature type="domain" description="Methyltransferase type 11" evidence="2">
    <location>
        <begin position="78"/>
        <end position="173"/>
    </location>
</feature>
<evidence type="ECO:0000259" key="2">
    <source>
        <dbReference type="Pfam" id="PF08241"/>
    </source>
</evidence>
<dbReference type="GO" id="GO:0010420">
    <property type="term" value="F:polyprenyldihydroxybenzoate methyltransferase activity"/>
    <property type="evidence" value="ECO:0007669"/>
    <property type="project" value="TreeGrafter"/>
</dbReference>
<name>A0A4P7CY68_9BURK</name>
<evidence type="ECO:0000256" key="1">
    <source>
        <dbReference type="SAM" id="MobiDB-lite"/>
    </source>
</evidence>
<dbReference type="Gene3D" id="3.40.50.150">
    <property type="entry name" value="Vaccinia Virus protein VP39"/>
    <property type="match status" value="1"/>
</dbReference>
<feature type="region of interest" description="Disordered" evidence="1">
    <location>
        <begin position="1"/>
        <end position="35"/>
    </location>
</feature>
<dbReference type="KEGG" id="ppai:E1956_17215"/>
<gene>
    <name evidence="3" type="ORF">E1956_17215</name>
</gene>
<dbReference type="PANTHER" id="PTHR43464:SF23">
    <property type="entry name" value="JUVENILE HORMONE ACID O-METHYLTRANSFERASE"/>
    <property type="match status" value="1"/>
</dbReference>
<sequence>MQNDSNDKVPHDSAASTSDDHAEPVPGASAAPELPGRANYTQFAQRYAQIAPEKPHNALYERPATAALLGEVAGLSVLDAGCGPGIVSTELARAGARVHAFDVTPAMVELAKSRCAGLPVEVTQGDLGQPLAWLADAQFDRIVCSLALDYVEHLTPTFAEFRRVARPGALLVFSMAHPMRDWIDTRTRGGRSYFETTRFGLHWGGFGEPKPYVEAYRRPLADIVNALTANGWVIEQLVEPLPQPEMKAVAPRLHAELALAPAFLCVRARRA</sequence>
<dbReference type="Pfam" id="PF08241">
    <property type="entry name" value="Methyltransf_11"/>
    <property type="match status" value="1"/>
</dbReference>
<keyword evidence="4" id="KW-1185">Reference proteome</keyword>
<dbReference type="PANTHER" id="PTHR43464">
    <property type="entry name" value="METHYLTRANSFERASE"/>
    <property type="match status" value="1"/>
</dbReference>
<dbReference type="SUPFAM" id="SSF53335">
    <property type="entry name" value="S-adenosyl-L-methionine-dependent methyltransferases"/>
    <property type="match status" value="1"/>
</dbReference>
<proteinExistence type="predicted"/>
<dbReference type="OrthoDB" id="9791837at2"/>
<feature type="compositionally biased region" description="Basic and acidic residues" evidence="1">
    <location>
        <begin position="1"/>
        <end position="11"/>
    </location>
</feature>